<protein>
    <submittedName>
        <fullName evidence="1">Uncharacterized protein</fullName>
    </submittedName>
</protein>
<accession>A0A9P8QHW7</accession>
<organism evidence="1 2">
    <name type="scientific">Trichoderma cornu-damae</name>
    <dbReference type="NCBI Taxonomy" id="654480"/>
    <lineage>
        <taxon>Eukaryota</taxon>
        <taxon>Fungi</taxon>
        <taxon>Dikarya</taxon>
        <taxon>Ascomycota</taxon>
        <taxon>Pezizomycotina</taxon>
        <taxon>Sordariomycetes</taxon>
        <taxon>Hypocreomycetidae</taxon>
        <taxon>Hypocreales</taxon>
        <taxon>Hypocreaceae</taxon>
        <taxon>Trichoderma</taxon>
    </lineage>
</organism>
<evidence type="ECO:0000313" key="1">
    <source>
        <dbReference type="EMBL" id="KAH6605384.1"/>
    </source>
</evidence>
<dbReference type="EMBL" id="JAIWOZ010000005">
    <property type="protein sequence ID" value="KAH6605384.1"/>
    <property type="molecule type" value="Genomic_DNA"/>
</dbReference>
<keyword evidence="2" id="KW-1185">Reference proteome</keyword>
<gene>
    <name evidence="1" type="ORF">Trco_007091</name>
</gene>
<dbReference type="Proteomes" id="UP000827724">
    <property type="component" value="Unassembled WGS sequence"/>
</dbReference>
<dbReference type="AlphaFoldDB" id="A0A9P8QHW7"/>
<comment type="caution">
    <text evidence="1">The sequence shown here is derived from an EMBL/GenBank/DDBJ whole genome shotgun (WGS) entry which is preliminary data.</text>
</comment>
<proteinExistence type="predicted"/>
<evidence type="ECO:0000313" key="2">
    <source>
        <dbReference type="Proteomes" id="UP000827724"/>
    </source>
</evidence>
<reference evidence="1" key="1">
    <citation type="submission" date="2021-08" db="EMBL/GenBank/DDBJ databases">
        <title>Chromosome-Level Trichoderma cornu-damae using Hi-C Data.</title>
        <authorList>
            <person name="Kim C.S."/>
        </authorList>
    </citation>
    <scope>NUCLEOTIDE SEQUENCE</scope>
    <source>
        <strain evidence="1">KA19-0412C</strain>
    </source>
</reference>
<name>A0A9P8QHW7_9HYPO</name>
<sequence>MNAVFLDGVFGLFAGFCSREIQHLLLVPNVELVQRKLAHKLVRLGGHVKRNLGLRRQLGNLKGADPGNDAAVLGHGFGTDKHHVDLAQQTHDVRDRGLWNLRDGNPLASQLLDHAIALLSPHLVPHVDDPELSLAVLRRSLQQPRHRPRRSVRKHALALPDEPPPRFRNAIPRCDSPSRKQASIAQQVLPHGVEAAVLLLKRSDEILKEEVSSRLEGQRVLDGGLEAVGMGLDGV</sequence>